<evidence type="ECO:0000256" key="8">
    <source>
        <dbReference type="SAM" id="MobiDB-lite"/>
    </source>
</evidence>
<evidence type="ECO:0000313" key="11">
    <source>
        <dbReference type="EMBL" id="TCP04831.1"/>
    </source>
</evidence>
<dbReference type="EMBL" id="PSNY01000006">
    <property type="protein sequence ID" value="PPE70449.1"/>
    <property type="molecule type" value="Genomic_DNA"/>
</dbReference>
<dbReference type="PANTHER" id="PTHR39583">
    <property type="entry name" value="TYPE II SECRETION SYSTEM PROTEIN J-RELATED"/>
    <property type="match status" value="1"/>
</dbReference>
<dbReference type="InterPro" id="IPR045584">
    <property type="entry name" value="Pilin-like"/>
</dbReference>
<evidence type="ECO:0000256" key="2">
    <source>
        <dbReference type="ARBA" id="ARBA00022475"/>
    </source>
</evidence>
<dbReference type="InterPro" id="IPR012902">
    <property type="entry name" value="N_methyl_site"/>
</dbReference>
<dbReference type="InterPro" id="IPR051621">
    <property type="entry name" value="T2SS_protein_J"/>
</dbReference>
<keyword evidence="4" id="KW-0997">Cell inner membrane</keyword>
<dbReference type="SUPFAM" id="SSF54523">
    <property type="entry name" value="Pili subunits"/>
    <property type="match status" value="2"/>
</dbReference>
<keyword evidence="12" id="KW-1185">Reference proteome</keyword>
<evidence type="ECO:0000256" key="1">
    <source>
        <dbReference type="ARBA" id="ARBA00004377"/>
    </source>
</evidence>
<name>A0A2S5T686_9BURK</name>
<dbReference type="OrthoDB" id="9151668at2"/>
<dbReference type="AlphaFoldDB" id="A0A2S5T686"/>
<comment type="subcellular location">
    <subcellularLocation>
        <location evidence="1">Cell inner membrane</location>
        <topology evidence="1">Single-pass membrane protein</topology>
    </subcellularLocation>
</comment>
<dbReference type="GO" id="GO:0015628">
    <property type="term" value="P:protein secretion by the type II secretion system"/>
    <property type="evidence" value="ECO:0007669"/>
    <property type="project" value="TreeGrafter"/>
</dbReference>
<evidence type="ECO:0000313" key="13">
    <source>
        <dbReference type="Proteomes" id="UP000294772"/>
    </source>
</evidence>
<sequence>MGARRLSRGFTLIEVLVTITILAVLAGMAWQGIDAIVRSKAVSEERLDAVLRLNTVLAQWDADLSTLHDTGLIAEMPAFDGASLRLTRRTDAGVQLVVWSLRDGTWQRWASQPVVRQGDLLELWLRSYQLLGNEVGTVRALPGVQEWQVYYWRNNAWSNPQSTGDVQEAAGPRPGPRSAGSKVRLPEGIRIVLTMAPGSGLNGTYTRDLVLRTRSE</sequence>
<gene>
    <name evidence="10" type="ORF">C1702_07235</name>
    <name evidence="11" type="ORF">EV676_110118</name>
</gene>
<evidence type="ECO:0000256" key="5">
    <source>
        <dbReference type="ARBA" id="ARBA00022692"/>
    </source>
</evidence>
<protein>
    <submittedName>
        <fullName evidence="10">General secretion pathway protein GspJ</fullName>
    </submittedName>
    <submittedName>
        <fullName evidence="11">General secretion pathway protein J</fullName>
    </submittedName>
</protein>
<evidence type="ECO:0000256" key="6">
    <source>
        <dbReference type="ARBA" id="ARBA00022989"/>
    </source>
</evidence>
<dbReference type="PROSITE" id="PS00409">
    <property type="entry name" value="PROKAR_NTER_METHYL"/>
    <property type="match status" value="1"/>
</dbReference>
<dbReference type="RefSeq" id="WP_104357000.1">
    <property type="nucleotide sequence ID" value="NZ_CALFFA010000059.1"/>
</dbReference>
<keyword evidence="7 9" id="KW-0472">Membrane</keyword>
<evidence type="ECO:0000313" key="10">
    <source>
        <dbReference type="EMBL" id="PPE70449.1"/>
    </source>
</evidence>
<comment type="caution">
    <text evidence="10">The sequence shown here is derived from an EMBL/GenBank/DDBJ whole genome shotgun (WGS) entry which is preliminary data.</text>
</comment>
<evidence type="ECO:0000256" key="4">
    <source>
        <dbReference type="ARBA" id="ARBA00022519"/>
    </source>
</evidence>
<dbReference type="Pfam" id="PF07963">
    <property type="entry name" value="N_methyl"/>
    <property type="match status" value="1"/>
</dbReference>
<keyword evidence="2" id="KW-1003">Cell membrane</keyword>
<dbReference type="NCBIfam" id="TIGR02532">
    <property type="entry name" value="IV_pilin_GFxxxE"/>
    <property type="match status" value="1"/>
</dbReference>
<evidence type="ECO:0000256" key="9">
    <source>
        <dbReference type="SAM" id="Phobius"/>
    </source>
</evidence>
<dbReference type="Proteomes" id="UP000294772">
    <property type="component" value="Unassembled WGS sequence"/>
</dbReference>
<dbReference type="Gene3D" id="3.30.700.10">
    <property type="entry name" value="Glycoprotein, Type 4 Pilin"/>
    <property type="match status" value="1"/>
</dbReference>
<accession>A0A2S5T686</accession>
<proteinExistence type="predicted"/>
<keyword evidence="6 9" id="KW-1133">Transmembrane helix</keyword>
<dbReference type="EMBL" id="SLXF01000010">
    <property type="protein sequence ID" value="TCP04831.1"/>
    <property type="molecule type" value="Genomic_DNA"/>
</dbReference>
<keyword evidence="3" id="KW-0488">Methylation</keyword>
<feature type="transmembrane region" description="Helical" evidence="9">
    <location>
        <begin position="12"/>
        <end position="33"/>
    </location>
</feature>
<organism evidence="10 12">
    <name type="scientific">Caldimonas thermodepolymerans</name>
    <dbReference type="NCBI Taxonomy" id="215580"/>
    <lineage>
        <taxon>Bacteria</taxon>
        <taxon>Pseudomonadati</taxon>
        <taxon>Pseudomonadota</taxon>
        <taxon>Betaproteobacteria</taxon>
        <taxon>Burkholderiales</taxon>
        <taxon>Sphaerotilaceae</taxon>
        <taxon>Caldimonas</taxon>
    </lineage>
</organism>
<reference evidence="10 12" key="1">
    <citation type="submission" date="2018-02" db="EMBL/GenBank/DDBJ databases">
        <title>Reclassifiation of [Polyangium] brachysporum DSM 7029 as Guopingzhaonella breviflexa gen. nov., sp. nov., a member of the family Comamonadaceae.</title>
        <authorList>
            <person name="Tang B."/>
        </authorList>
    </citation>
    <scope>NUCLEOTIDE SEQUENCE [LARGE SCALE GENOMIC DNA]</scope>
    <source>
        <strain evidence="10 12">DSM 15344</strain>
    </source>
</reference>
<evidence type="ECO:0000256" key="7">
    <source>
        <dbReference type="ARBA" id="ARBA00023136"/>
    </source>
</evidence>
<dbReference type="PANTHER" id="PTHR39583:SF2">
    <property type="entry name" value="TYPE II SECRETION SYSTEM PROTEIN J"/>
    <property type="match status" value="1"/>
</dbReference>
<dbReference type="GO" id="GO:0005886">
    <property type="term" value="C:plasma membrane"/>
    <property type="evidence" value="ECO:0007669"/>
    <property type="project" value="UniProtKB-SubCell"/>
</dbReference>
<feature type="region of interest" description="Disordered" evidence="8">
    <location>
        <begin position="161"/>
        <end position="182"/>
    </location>
</feature>
<evidence type="ECO:0000313" key="12">
    <source>
        <dbReference type="Proteomes" id="UP000239406"/>
    </source>
</evidence>
<keyword evidence="5 9" id="KW-0812">Transmembrane</keyword>
<dbReference type="Proteomes" id="UP000239406">
    <property type="component" value="Unassembled WGS sequence"/>
</dbReference>
<reference evidence="11 13" key="2">
    <citation type="submission" date="2019-03" db="EMBL/GenBank/DDBJ databases">
        <title>Genomic Encyclopedia of Type Strains, Phase IV (KMG-IV): sequencing the most valuable type-strain genomes for metagenomic binning, comparative biology and taxonomic classification.</title>
        <authorList>
            <person name="Goeker M."/>
        </authorList>
    </citation>
    <scope>NUCLEOTIDE SEQUENCE [LARGE SCALE GENOMIC DNA]</scope>
    <source>
        <strain evidence="11 13">DSM 15264</strain>
    </source>
</reference>
<evidence type="ECO:0000256" key="3">
    <source>
        <dbReference type="ARBA" id="ARBA00022481"/>
    </source>
</evidence>